<dbReference type="FunFam" id="3.40.50.720:FF:000047">
    <property type="entry name" value="NADP-dependent L-serine/L-allo-threonine dehydrogenase"/>
    <property type="match status" value="1"/>
</dbReference>
<evidence type="ECO:0000313" key="4">
    <source>
        <dbReference type="EMBL" id="XCJ16361.1"/>
    </source>
</evidence>
<organism evidence="4">
    <name type="scientific">Sporolactobacillus sp. Y61</name>
    <dbReference type="NCBI Taxonomy" id="3160863"/>
    <lineage>
        <taxon>Bacteria</taxon>
        <taxon>Bacillati</taxon>
        <taxon>Bacillota</taxon>
        <taxon>Bacilli</taxon>
        <taxon>Bacillales</taxon>
        <taxon>Sporolactobacillaceae</taxon>
        <taxon>Sporolactobacillus</taxon>
    </lineage>
</organism>
<sequence>MMKEKIVVITGASSGVGKETAFRCSAAGAKTILISRNEEKLMKVCKKISLQKGQADYYTLDVGHPEEVKVIFNRIMDKYGRVDILINCAGFGRFEPFVSSTIKDAERMFSVNVIGTMSCTHAVLPQMLARRSGHIVNVASIAGKLATAKSSVYSATKHAIIGFSNALRLETADYGVNVSVINPGPIRTHFFQRADPEGSYSAKIDRFMLDAEFVAEKIIQAIEERKREINIPWYMGLGAKFYQWFPRISERLGGRWMKMK</sequence>
<dbReference type="PROSITE" id="PS00061">
    <property type="entry name" value="ADH_SHORT"/>
    <property type="match status" value="1"/>
</dbReference>
<dbReference type="GO" id="GO:0016020">
    <property type="term" value="C:membrane"/>
    <property type="evidence" value="ECO:0007669"/>
    <property type="project" value="TreeGrafter"/>
</dbReference>
<dbReference type="EC" id="1.-.-.-" evidence="4"/>
<dbReference type="InterPro" id="IPR020904">
    <property type="entry name" value="Sc_DH/Rdtase_CS"/>
</dbReference>
<dbReference type="InterPro" id="IPR036291">
    <property type="entry name" value="NAD(P)-bd_dom_sf"/>
</dbReference>
<gene>
    <name evidence="4" type="ORF">ABNN70_11860</name>
</gene>
<comment type="similarity">
    <text evidence="1 3">Belongs to the short-chain dehydrogenases/reductases (SDR) family.</text>
</comment>
<keyword evidence="2 4" id="KW-0560">Oxidoreductase</keyword>
<dbReference type="RefSeq" id="WP_353947905.1">
    <property type="nucleotide sequence ID" value="NZ_CP159510.1"/>
</dbReference>
<accession>A0AAU8IDQ7</accession>
<evidence type="ECO:0000256" key="3">
    <source>
        <dbReference type="RuleBase" id="RU000363"/>
    </source>
</evidence>
<name>A0AAU8IDQ7_9BACL</name>
<dbReference type="InterPro" id="IPR002347">
    <property type="entry name" value="SDR_fam"/>
</dbReference>
<reference evidence="4" key="1">
    <citation type="submission" date="2024-06" db="EMBL/GenBank/DDBJ databases">
        <authorList>
            <person name="Fan A."/>
            <person name="Zhang F.Y."/>
            <person name="Zhang L."/>
        </authorList>
    </citation>
    <scope>NUCLEOTIDE SEQUENCE</scope>
    <source>
        <strain evidence="4">Y61</strain>
    </source>
</reference>
<dbReference type="PANTHER" id="PTHR44196">
    <property type="entry name" value="DEHYDROGENASE/REDUCTASE SDR FAMILY MEMBER 7B"/>
    <property type="match status" value="1"/>
</dbReference>
<dbReference type="AlphaFoldDB" id="A0AAU8IDQ7"/>
<protein>
    <submittedName>
        <fullName evidence="4">SDR family oxidoreductase</fullName>
        <ecNumber evidence="4">1.-.-.-</ecNumber>
    </submittedName>
</protein>
<dbReference type="PIRSF" id="PIRSF000126">
    <property type="entry name" value="11-beta-HSD1"/>
    <property type="match status" value="1"/>
</dbReference>
<evidence type="ECO:0000256" key="2">
    <source>
        <dbReference type="ARBA" id="ARBA00023002"/>
    </source>
</evidence>
<evidence type="ECO:0000256" key="1">
    <source>
        <dbReference type="ARBA" id="ARBA00006484"/>
    </source>
</evidence>
<dbReference type="Pfam" id="PF00106">
    <property type="entry name" value="adh_short"/>
    <property type="match status" value="1"/>
</dbReference>
<dbReference type="PRINTS" id="PR00081">
    <property type="entry name" value="GDHRDH"/>
</dbReference>
<dbReference type="PANTHER" id="PTHR44196:SF1">
    <property type="entry name" value="DEHYDROGENASE_REDUCTASE SDR FAMILY MEMBER 7B"/>
    <property type="match status" value="1"/>
</dbReference>
<dbReference type="EMBL" id="CP159510">
    <property type="protein sequence ID" value="XCJ16361.1"/>
    <property type="molecule type" value="Genomic_DNA"/>
</dbReference>
<dbReference type="GO" id="GO:0016616">
    <property type="term" value="F:oxidoreductase activity, acting on the CH-OH group of donors, NAD or NADP as acceptor"/>
    <property type="evidence" value="ECO:0007669"/>
    <property type="project" value="UniProtKB-ARBA"/>
</dbReference>
<dbReference type="SUPFAM" id="SSF51735">
    <property type="entry name" value="NAD(P)-binding Rossmann-fold domains"/>
    <property type="match status" value="1"/>
</dbReference>
<dbReference type="Gene3D" id="3.40.50.720">
    <property type="entry name" value="NAD(P)-binding Rossmann-like Domain"/>
    <property type="match status" value="1"/>
</dbReference>
<proteinExistence type="inferred from homology"/>
<dbReference type="PRINTS" id="PR00080">
    <property type="entry name" value="SDRFAMILY"/>
</dbReference>